<evidence type="ECO:0000256" key="1">
    <source>
        <dbReference type="ARBA" id="ARBA00022490"/>
    </source>
</evidence>
<dbReference type="SUPFAM" id="SSF47781">
    <property type="entry name" value="RuvA domain 2-like"/>
    <property type="match status" value="1"/>
</dbReference>
<name>A0A4R7K8D0_9CLOT</name>
<comment type="domain">
    <text evidence="6">Has three domains with a flexible linker between the domains II and III and assumes an 'L' shape. Domain III is highly mobile and contacts RuvB.</text>
</comment>
<dbReference type="GO" id="GO:0005737">
    <property type="term" value="C:cytoplasm"/>
    <property type="evidence" value="ECO:0007669"/>
    <property type="project" value="UniProtKB-SubCell"/>
</dbReference>
<dbReference type="InterPro" id="IPR010994">
    <property type="entry name" value="RuvA_2-like"/>
</dbReference>
<dbReference type="InterPro" id="IPR012340">
    <property type="entry name" value="NA-bd_OB-fold"/>
</dbReference>
<evidence type="ECO:0000313" key="8">
    <source>
        <dbReference type="EMBL" id="TDT47625.1"/>
    </source>
</evidence>
<dbReference type="RefSeq" id="WP_133629319.1">
    <property type="nucleotide sequence ID" value="NZ_SOAZ01000034.1"/>
</dbReference>
<dbReference type="OrthoDB" id="5293449at2"/>
<dbReference type="Gene3D" id="1.10.150.20">
    <property type="entry name" value="5' to 3' exonuclease, C-terminal subdomain"/>
    <property type="match status" value="1"/>
</dbReference>
<comment type="subunit">
    <text evidence="6">Homotetramer. Forms an RuvA(8)-RuvB(12)-Holliday junction (HJ) complex. HJ DNA is sandwiched between 2 RuvA tetramers; dsDNA enters through RuvA and exits via RuvB. An RuvB hexamer assembles on each DNA strand where it exits the tetramer. Each RuvB hexamer is contacted by two RuvA subunits (via domain III) on 2 adjacent RuvB subunits; this complex drives branch migration. In the full resolvosome a probable DNA-RuvA(4)-RuvB(12)-RuvC(2) complex forms which resolves the HJ.</text>
</comment>
<dbReference type="InterPro" id="IPR000085">
    <property type="entry name" value="RuvA"/>
</dbReference>
<keyword evidence="1 6" id="KW-0963">Cytoplasm</keyword>
<dbReference type="SUPFAM" id="SSF50249">
    <property type="entry name" value="Nucleic acid-binding proteins"/>
    <property type="match status" value="1"/>
</dbReference>
<evidence type="ECO:0000256" key="5">
    <source>
        <dbReference type="ARBA" id="ARBA00023204"/>
    </source>
</evidence>
<gene>
    <name evidence="6" type="primary">ruvA</name>
    <name evidence="8" type="ORF">EDD71_13411</name>
</gene>
<comment type="similarity">
    <text evidence="6">Belongs to the RuvA family.</text>
</comment>
<dbReference type="AlphaFoldDB" id="A0A4R7K8D0"/>
<protein>
    <recommendedName>
        <fullName evidence="6">Holliday junction branch migration complex subunit RuvA</fullName>
    </recommendedName>
</protein>
<dbReference type="GO" id="GO:0000400">
    <property type="term" value="F:four-way junction DNA binding"/>
    <property type="evidence" value="ECO:0007669"/>
    <property type="project" value="UniProtKB-UniRule"/>
</dbReference>
<keyword evidence="8" id="KW-0547">Nucleotide-binding</keyword>
<comment type="function">
    <text evidence="6">The RuvA-RuvB-RuvC complex processes Holliday junction (HJ) DNA during genetic recombination and DNA repair, while the RuvA-RuvB complex plays an important role in the rescue of blocked DNA replication forks via replication fork reversal (RFR). RuvA specifically binds to HJ cruciform DNA, conferring on it an open structure. The RuvB hexamer acts as an ATP-dependent pump, pulling dsDNA into and through the RuvAB complex. HJ branch migration allows RuvC to scan DNA until it finds its consensus sequence, where it cleaves and resolves the cruciform DNA.</text>
</comment>
<dbReference type="Pfam" id="PF14520">
    <property type="entry name" value="HHH_5"/>
    <property type="match status" value="1"/>
</dbReference>
<keyword evidence="8" id="KW-0067">ATP-binding</keyword>
<keyword evidence="3 6" id="KW-0238">DNA-binding</keyword>
<dbReference type="InterPro" id="IPR036267">
    <property type="entry name" value="RuvA_C_sf"/>
</dbReference>
<evidence type="ECO:0000256" key="4">
    <source>
        <dbReference type="ARBA" id="ARBA00023172"/>
    </source>
</evidence>
<evidence type="ECO:0000256" key="3">
    <source>
        <dbReference type="ARBA" id="ARBA00023125"/>
    </source>
</evidence>
<dbReference type="GO" id="GO:0009379">
    <property type="term" value="C:Holliday junction helicase complex"/>
    <property type="evidence" value="ECO:0007669"/>
    <property type="project" value="InterPro"/>
</dbReference>
<dbReference type="SUPFAM" id="SSF46929">
    <property type="entry name" value="DNA helicase RuvA subunit, C-terminal domain"/>
    <property type="match status" value="1"/>
</dbReference>
<dbReference type="GO" id="GO:0006310">
    <property type="term" value="P:DNA recombination"/>
    <property type="evidence" value="ECO:0007669"/>
    <property type="project" value="UniProtKB-UniRule"/>
</dbReference>
<dbReference type="Pfam" id="PF07499">
    <property type="entry name" value="RuvA_C"/>
    <property type="match status" value="1"/>
</dbReference>
<feature type="region of interest" description="Domain III" evidence="6">
    <location>
        <begin position="153"/>
        <end position="195"/>
    </location>
</feature>
<dbReference type="Gene3D" id="1.10.8.10">
    <property type="entry name" value="DNA helicase RuvA subunit, C-terminal domain"/>
    <property type="match status" value="1"/>
</dbReference>
<comment type="subcellular location">
    <subcellularLocation>
        <location evidence="6">Cytoplasm</location>
    </subcellularLocation>
</comment>
<sequence length="195" mass="21409">MIAHIKGIPEEYGEDYVVIDCGGVGYSISMPLNEIEKVKKQGGRVKIYTYHYVREDQMGLYGFLDKEALSMFKMLINVSGVGPKAALSMLSSISPSNMILAIITGDDKTLSKAQGIGKKLAQRIILELKDKFKDYSFLPEDEETTGNIDQTGEAMGALMSLGYTRQEAASVLGKVDKTKSIEEIVKDALKLLMKG</sequence>
<feature type="region of interest" description="Domain I" evidence="6">
    <location>
        <begin position="1"/>
        <end position="64"/>
    </location>
</feature>
<comment type="caution">
    <text evidence="6">Lacks conserved residue(s) required for the propagation of feature annotation.</text>
</comment>
<accession>A0A4R7K8D0</accession>
<dbReference type="GO" id="GO:0005524">
    <property type="term" value="F:ATP binding"/>
    <property type="evidence" value="ECO:0007669"/>
    <property type="project" value="InterPro"/>
</dbReference>
<feature type="domain" description="Helix-hairpin-helix DNA-binding motif class 1" evidence="7">
    <location>
        <begin position="108"/>
        <end position="127"/>
    </location>
</feature>
<dbReference type="GO" id="GO:0048476">
    <property type="term" value="C:Holliday junction resolvase complex"/>
    <property type="evidence" value="ECO:0007669"/>
    <property type="project" value="UniProtKB-UniRule"/>
</dbReference>
<feature type="domain" description="Helix-hairpin-helix DNA-binding motif class 1" evidence="7">
    <location>
        <begin position="73"/>
        <end position="92"/>
    </location>
</feature>
<dbReference type="Proteomes" id="UP000295325">
    <property type="component" value="Unassembled WGS sequence"/>
</dbReference>
<organism evidence="8 9">
    <name type="scientific">Fonticella tunisiensis</name>
    <dbReference type="NCBI Taxonomy" id="1096341"/>
    <lineage>
        <taxon>Bacteria</taxon>
        <taxon>Bacillati</taxon>
        <taxon>Bacillota</taxon>
        <taxon>Clostridia</taxon>
        <taxon>Eubacteriales</taxon>
        <taxon>Clostridiaceae</taxon>
        <taxon>Fonticella</taxon>
    </lineage>
</organism>
<keyword evidence="8" id="KW-0378">Hydrolase</keyword>
<dbReference type="InterPro" id="IPR013849">
    <property type="entry name" value="DNA_helicase_Holl-junc_RuvA_I"/>
</dbReference>
<dbReference type="InterPro" id="IPR003583">
    <property type="entry name" value="Hlx-hairpin-Hlx_DNA-bd_motif"/>
</dbReference>
<keyword evidence="9" id="KW-1185">Reference proteome</keyword>
<evidence type="ECO:0000313" key="9">
    <source>
        <dbReference type="Proteomes" id="UP000295325"/>
    </source>
</evidence>
<dbReference type="HAMAP" id="MF_00031">
    <property type="entry name" value="DNA_HJ_migration_RuvA"/>
    <property type="match status" value="1"/>
</dbReference>
<dbReference type="GO" id="GO:0009378">
    <property type="term" value="F:four-way junction helicase activity"/>
    <property type="evidence" value="ECO:0007669"/>
    <property type="project" value="InterPro"/>
</dbReference>
<evidence type="ECO:0000256" key="2">
    <source>
        <dbReference type="ARBA" id="ARBA00022763"/>
    </source>
</evidence>
<proteinExistence type="inferred from homology"/>
<dbReference type="InterPro" id="IPR011114">
    <property type="entry name" value="RuvA_C"/>
</dbReference>
<dbReference type="Pfam" id="PF01330">
    <property type="entry name" value="RuvA_N"/>
    <property type="match status" value="1"/>
</dbReference>
<keyword evidence="5 6" id="KW-0234">DNA repair</keyword>
<evidence type="ECO:0000256" key="6">
    <source>
        <dbReference type="HAMAP-Rule" id="MF_00031"/>
    </source>
</evidence>
<reference evidence="8 9" key="1">
    <citation type="submission" date="2019-03" db="EMBL/GenBank/DDBJ databases">
        <title>Genomic Encyclopedia of Type Strains, Phase IV (KMG-IV): sequencing the most valuable type-strain genomes for metagenomic binning, comparative biology and taxonomic classification.</title>
        <authorList>
            <person name="Goeker M."/>
        </authorList>
    </citation>
    <scope>NUCLEOTIDE SEQUENCE [LARGE SCALE GENOMIC DNA]</scope>
    <source>
        <strain evidence="8 9">DSM 24455</strain>
    </source>
</reference>
<evidence type="ECO:0000259" key="7">
    <source>
        <dbReference type="SMART" id="SM00278"/>
    </source>
</evidence>
<dbReference type="EMBL" id="SOAZ01000034">
    <property type="protein sequence ID" value="TDT47625.1"/>
    <property type="molecule type" value="Genomic_DNA"/>
</dbReference>
<dbReference type="NCBIfam" id="TIGR00084">
    <property type="entry name" value="ruvA"/>
    <property type="match status" value="1"/>
</dbReference>
<dbReference type="CDD" id="cd14332">
    <property type="entry name" value="UBA_RuvA_C"/>
    <property type="match status" value="1"/>
</dbReference>
<dbReference type="Gene3D" id="2.40.50.140">
    <property type="entry name" value="Nucleic acid-binding proteins"/>
    <property type="match status" value="1"/>
</dbReference>
<keyword evidence="2 6" id="KW-0227">DNA damage</keyword>
<keyword evidence="8" id="KW-0347">Helicase</keyword>
<dbReference type="GO" id="GO:0006281">
    <property type="term" value="P:DNA repair"/>
    <property type="evidence" value="ECO:0007669"/>
    <property type="project" value="UniProtKB-UniRule"/>
</dbReference>
<dbReference type="SMART" id="SM00278">
    <property type="entry name" value="HhH1"/>
    <property type="match status" value="2"/>
</dbReference>
<keyword evidence="4 6" id="KW-0233">DNA recombination</keyword>
<comment type="caution">
    <text evidence="8">The sequence shown here is derived from an EMBL/GenBank/DDBJ whole genome shotgun (WGS) entry which is preliminary data.</text>
</comment>